<keyword evidence="3 5" id="KW-0949">S-adenosyl-L-methionine</keyword>
<evidence type="ECO:0000259" key="7">
    <source>
        <dbReference type="PROSITE" id="PS50235"/>
    </source>
</evidence>
<keyword evidence="1 5" id="KW-0489">Methyltransferase</keyword>
<feature type="region of interest" description="Disordered" evidence="6">
    <location>
        <begin position="168"/>
        <end position="192"/>
    </location>
</feature>
<evidence type="ECO:0000313" key="10">
    <source>
        <dbReference type="Proteomes" id="UP001189429"/>
    </source>
</evidence>
<evidence type="ECO:0000256" key="1">
    <source>
        <dbReference type="ARBA" id="ARBA00022603"/>
    </source>
</evidence>
<protein>
    <recommendedName>
        <fullName evidence="11">Ubiquitinyl hydrolase 1</fullName>
    </recommendedName>
</protein>
<sequence length="696" mass="76414">MPPSAEVEVTELSPAANGFREIPRAPCSGDGTVRKNPDIWASWSAARGVANFPRQLAILRRALELLEDGGRCVYSTCSLNPIENEAVVAAAIALHNKTKDAFYQRHRPTLLRELCGADAAERLRCRSEGGVGLLNQGATCYANSLLQALFYIPEFRLAVYRWRPEHDEKGGSRGGSGAGSAPSAASSQDRKPSRAIAVQLQRMFAQMQLSSTRAISTLPFTTACDFTGYGARVQQDVQEYCRVLFSALEEAAPSLFADAEKILAGRARSYVRCCEAGFAPGEAPESCREEKFLDLQVPIQDCSSLEEALQKLSQPETLSGENRWLCEDLGRKVDAVKGVEFLHLPSTLCIQLMRFAFDPLEMRESKVTSKLRIPFWIDLSFLRADAAGGPLEYELAAAFVREWGSFSGTDCGTGAMYAQWRHLNDAQTALVSTRGMTGNNISDVPTEVWDAGGADSSGFASDDAYFLIYRQVGVGQEFPVISDEEVPQPHRSEIEEENVKLALLRRMCAIRKKFIEVKIYTPTGASLLFQQRISQQFRSLMDRRTQMSEKAQPSACPGGCGFEITWHSTHCCALCRDSGGRSHGPKCDKKSSEEKVDQAGAVPCANGCGFIRTWHETHCCDACSVSDGTTHGARCLQRLPLTDAHEPCRGSCGYARTWHATHCCAACKASGGKEHGQKCEQRWYLPELIPGGLRGW</sequence>
<evidence type="ECO:0008006" key="11">
    <source>
        <dbReference type="Google" id="ProtNLM"/>
    </source>
</evidence>
<dbReference type="PROSITE" id="PS50235">
    <property type="entry name" value="USP_3"/>
    <property type="match status" value="1"/>
</dbReference>
<evidence type="ECO:0000256" key="6">
    <source>
        <dbReference type="SAM" id="MobiDB-lite"/>
    </source>
</evidence>
<dbReference type="PANTHER" id="PTHR24006">
    <property type="entry name" value="UBIQUITIN CARBOXYL-TERMINAL HYDROLASE"/>
    <property type="match status" value="1"/>
</dbReference>
<feature type="active site" description="Nucleophile" evidence="5">
    <location>
        <position position="77"/>
    </location>
</feature>
<reference evidence="9" key="1">
    <citation type="submission" date="2023-10" db="EMBL/GenBank/DDBJ databases">
        <authorList>
            <person name="Chen Y."/>
            <person name="Shah S."/>
            <person name="Dougan E. K."/>
            <person name="Thang M."/>
            <person name="Chan C."/>
        </authorList>
    </citation>
    <scope>NUCLEOTIDE SEQUENCE [LARGE SCALE GENOMIC DNA]</scope>
</reference>
<dbReference type="Gene3D" id="3.40.50.150">
    <property type="entry name" value="Vaccinia Virus protein VP39"/>
    <property type="match status" value="1"/>
</dbReference>
<dbReference type="InterPro" id="IPR001394">
    <property type="entry name" value="Peptidase_C19_UCH"/>
</dbReference>
<gene>
    <name evidence="9" type="ORF">PCOR1329_LOCUS70237</name>
</gene>
<dbReference type="InterPro" id="IPR049560">
    <property type="entry name" value="MeTrfase_RsmB-F_NOP2_cat"/>
</dbReference>
<evidence type="ECO:0000256" key="5">
    <source>
        <dbReference type="PROSITE-ProRule" id="PRU01023"/>
    </source>
</evidence>
<dbReference type="InterPro" id="IPR050164">
    <property type="entry name" value="Peptidase_C19"/>
</dbReference>
<dbReference type="InterPro" id="IPR038765">
    <property type="entry name" value="Papain-like_cys_pep_sf"/>
</dbReference>
<feature type="domain" description="USP" evidence="7">
    <location>
        <begin position="131"/>
        <end position="472"/>
    </location>
</feature>
<dbReference type="PROSITE" id="PS51686">
    <property type="entry name" value="SAM_MT_RSMB_NOP"/>
    <property type="match status" value="1"/>
</dbReference>
<keyword evidence="10" id="KW-1185">Reference proteome</keyword>
<dbReference type="Proteomes" id="UP001189429">
    <property type="component" value="Unassembled WGS sequence"/>
</dbReference>
<evidence type="ECO:0000256" key="2">
    <source>
        <dbReference type="ARBA" id="ARBA00022679"/>
    </source>
</evidence>
<organism evidence="9 10">
    <name type="scientific">Prorocentrum cordatum</name>
    <dbReference type="NCBI Taxonomy" id="2364126"/>
    <lineage>
        <taxon>Eukaryota</taxon>
        <taxon>Sar</taxon>
        <taxon>Alveolata</taxon>
        <taxon>Dinophyceae</taxon>
        <taxon>Prorocentrales</taxon>
        <taxon>Prorocentraceae</taxon>
        <taxon>Prorocentrum</taxon>
    </lineage>
</organism>
<proteinExistence type="inferred from homology"/>
<dbReference type="Pfam" id="PF00443">
    <property type="entry name" value="UCH"/>
    <property type="match status" value="1"/>
</dbReference>
<comment type="caution">
    <text evidence="9">The sequence shown here is derived from an EMBL/GenBank/DDBJ whole genome shotgun (WGS) entry which is preliminary data.</text>
</comment>
<keyword evidence="4 5" id="KW-0694">RNA-binding</keyword>
<dbReference type="PANTHER" id="PTHR24006:SF908">
    <property type="entry name" value="DEUBIQUITINATING APOPTOTIC INHIBITOR, ISOFORM A"/>
    <property type="match status" value="1"/>
</dbReference>
<dbReference type="Gene3D" id="3.90.70.10">
    <property type="entry name" value="Cysteine proteinases"/>
    <property type="match status" value="1"/>
</dbReference>
<feature type="domain" description="SAM-dependent MTase RsmB/NOP-type" evidence="8">
    <location>
        <begin position="1"/>
        <end position="153"/>
    </location>
</feature>
<dbReference type="InterPro" id="IPR029063">
    <property type="entry name" value="SAM-dependent_MTases_sf"/>
</dbReference>
<evidence type="ECO:0000256" key="4">
    <source>
        <dbReference type="ARBA" id="ARBA00022884"/>
    </source>
</evidence>
<dbReference type="InterPro" id="IPR001678">
    <property type="entry name" value="MeTrfase_RsmB-F_NOP2_dom"/>
</dbReference>
<dbReference type="SUPFAM" id="SSF54001">
    <property type="entry name" value="Cysteine proteinases"/>
    <property type="match status" value="1"/>
</dbReference>
<dbReference type="PROSITE" id="PS00972">
    <property type="entry name" value="USP_1"/>
    <property type="match status" value="1"/>
</dbReference>
<comment type="caution">
    <text evidence="5">Lacks conserved residue(s) required for the propagation of feature annotation.</text>
</comment>
<evidence type="ECO:0000259" key="8">
    <source>
        <dbReference type="PROSITE" id="PS51686"/>
    </source>
</evidence>
<keyword evidence="2 5" id="KW-0808">Transferase</keyword>
<evidence type="ECO:0000256" key="3">
    <source>
        <dbReference type="ARBA" id="ARBA00022691"/>
    </source>
</evidence>
<name>A0ABN9WSM2_9DINO</name>
<evidence type="ECO:0000313" key="9">
    <source>
        <dbReference type="EMBL" id="CAK0889784.1"/>
    </source>
</evidence>
<dbReference type="InterPro" id="IPR028889">
    <property type="entry name" value="USP"/>
</dbReference>
<dbReference type="InterPro" id="IPR018200">
    <property type="entry name" value="USP_CS"/>
</dbReference>
<dbReference type="SUPFAM" id="SSF53335">
    <property type="entry name" value="S-adenosyl-L-methionine-dependent methyltransferases"/>
    <property type="match status" value="1"/>
</dbReference>
<dbReference type="EMBL" id="CAUYUJ010019269">
    <property type="protein sequence ID" value="CAK0889784.1"/>
    <property type="molecule type" value="Genomic_DNA"/>
</dbReference>
<dbReference type="Pfam" id="PF01189">
    <property type="entry name" value="Methyltr_RsmB-F"/>
    <property type="match status" value="1"/>
</dbReference>
<accession>A0ABN9WSM2</accession>
<comment type="similarity">
    <text evidence="5">Belongs to the class I-like SAM-binding methyltransferase superfamily. RsmB/NOP family.</text>
</comment>